<name>A0A371CPK7_9APHY</name>
<reference evidence="2 3" key="1">
    <citation type="journal article" date="2018" name="Biotechnol. Biofuels">
        <title>Integrative visual omics of the white-rot fungus Polyporus brumalis exposes the biotechnological potential of its oxidative enzymes for delignifying raw plant biomass.</title>
        <authorList>
            <person name="Miyauchi S."/>
            <person name="Rancon A."/>
            <person name="Drula E."/>
            <person name="Hage H."/>
            <person name="Chaduli D."/>
            <person name="Favel A."/>
            <person name="Grisel S."/>
            <person name="Henrissat B."/>
            <person name="Herpoel-Gimbert I."/>
            <person name="Ruiz-Duenas F.J."/>
            <person name="Chevret D."/>
            <person name="Hainaut M."/>
            <person name="Lin J."/>
            <person name="Wang M."/>
            <person name="Pangilinan J."/>
            <person name="Lipzen A."/>
            <person name="Lesage-Meessen L."/>
            <person name="Navarro D."/>
            <person name="Riley R."/>
            <person name="Grigoriev I.V."/>
            <person name="Zhou S."/>
            <person name="Raouche S."/>
            <person name="Rosso M.N."/>
        </authorList>
    </citation>
    <scope>NUCLEOTIDE SEQUENCE [LARGE SCALE GENOMIC DNA]</scope>
    <source>
        <strain evidence="2 3">BRFM 1820</strain>
    </source>
</reference>
<dbReference type="EMBL" id="KZ857490">
    <property type="protein sequence ID" value="RDX42211.1"/>
    <property type="molecule type" value="Genomic_DNA"/>
</dbReference>
<dbReference type="Proteomes" id="UP000256964">
    <property type="component" value="Unassembled WGS sequence"/>
</dbReference>
<accession>A0A371CPK7</accession>
<protein>
    <submittedName>
        <fullName evidence="2">Uncharacterized protein</fullName>
    </submittedName>
</protein>
<evidence type="ECO:0000256" key="1">
    <source>
        <dbReference type="SAM" id="MobiDB-lite"/>
    </source>
</evidence>
<evidence type="ECO:0000313" key="2">
    <source>
        <dbReference type="EMBL" id="RDX42211.1"/>
    </source>
</evidence>
<feature type="compositionally biased region" description="Basic residues" evidence="1">
    <location>
        <begin position="30"/>
        <end position="44"/>
    </location>
</feature>
<dbReference type="AlphaFoldDB" id="A0A371CPK7"/>
<keyword evidence="3" id="KW-1185">Reference proteome</keyword>
<sequence length="191" mass="21734">MYCRPLLHLPPCLDPVPRRVLSTRTLPRPKLCRPRTSRSRHRTPQTRSSPLRIPPAVCAIVSGQRQHAPRLREQPVRPLVPTNSPSRTAHASHAYTYTPLHDGTNRFVASERGPTSRRRAISRDITVHQPRDRRSHFKHAQHDLPHHPPRVTLTGREGTRRHLLARPLASAISHLPQDASNRAQTDPDRSP</sequence>
<feature type="region of interest" description="Disordered" evidence="1">
    <location>
        <begin position="170"/>
        <end position="191"/>
    </location>
</feature>
<feature type="region of interest" description="Disordered" evidence="1">
    <location>
        <begin position="98"/>
        <end position="118"/>
    </location>
</feature>
<evidence type="ECO:0000313" key="3">
    <source>
        <dbReference type="Proteomes" id="UP000256964"/>
    </source>
</evidence>
<feature type="region of interest" description="Disordered" evidence="1">
    <location>
        <begin position="130"/>
        <end position="151"/>
    </location>
</feature>
<proteinExistence type="predicted"/>
<feature type="region of interest" description="Disordered" evidence="1">
    <location>
        <begin position="24"/>
        <end position="51"/>
    </location>
</feature>
<gene>
    <name evidence="2" type="ORF">OH76DRAFT_138034</name>
</gene>
<organism evidence="2 3">
    <name type="scientific">Lentinus brumalis</name>
    <dbReference type="NCBI Taxonomy" id="2498619"/>
    <lineage>
        <taxon>Eukaryota</taxon>
        <taxon>Fungi</taxon>
        <taxon>Dikarya</taxon>
        <taxon>Basidiomycota</taxon>
        <taxon>Agaricomycotina</taxon>
        <taxon>Agaricomycetes</taxon>
        <taxon>Polyporales</taxon>
        <taxon>Polyporaceae</taxon>
        <taxon>Lentinus</taxon>
    </lineage>
</organism>